<accession>A0A4Q7LSD2</accession>
<feature type="chain" id="PRO_5020625539" evidence="1">
    <location>
        <begin position="38"/>
        <end position="292"/>
    </location>
</feature>
<evidence type="ECO:0000256" key="1">
    <source>
        <dbReference type="SAM" id="SignalP"/>
    </source>
</evidence>
<sequence>MDHLNLSGCPATPARRHLLAAALCLAGLLAGALPAAAQEKFIVVASTTSTEQSGLFGHLLPIYKTATGTEVRVVALGTGQALDMGRRGDADVVFVHDQVAEEKFVADGFGVKRLPVMYNDFVLIGPAADPAKVKGRDIVAALQKLAGATAASGATFISRGDKSGTHAAELRYWKQAGTDIASGAAKPTGYRECGCGMGPALNMAASTGAYVLADRGTWLSFKNRADLAVLVEGDMKLFNQYGVMLVNPAKHPHVKQAAGQQFVDWVVSPAGQSAIAAYKIGGEQLFFPNAPR</sequence>
<dbReference type="OrthoDB" id="186379at2"/>
<protein>
    <submittedName>
        <fullName evidence="3">Tungstate transport system substrate-binding protein</fullName>
    </submittedName>
</protein>
<dbReference type="PROSITE" id="PS51318">
    <property type="entry name" value="TAT"/>
    <property type="match status" value="1"/>
</dbReference>
<dbReference type="Proteomes" id="UP000293433">
    <property type="component" value="Unassembled WGS sequence"/>
</dbReference>
<keyword evidence="1" id="KW-0732">Signal</keyword>
<dbReference type="InterPro" id="IPR052738">
    <property type="entry name" value="ABC-Tungstate_binding"/>
</dbReference>
<dbReference type="EMBL" id="SGWV01000008">
    <property type="protein sequence ID" value="RZS56818.1"/>
    <property type="molecule type" value="Genomic_DNA"/>
</dbReference>
<dbReference type="InterPro" id="IPR006311">
    <property type="entry name" value="TAT_signal"/>
</dbReference>
<dbReference type="PANTHER" id="PTHR37945:SF1">
    <property type="entry name" value="EXTRACELLULAR TUNGSTATE BINDING PROTEIN"/>
    <property type="match status" value="1"/>
</dbReference>
<reference evidence="3 4" key="1">
    <citation type="submission" date="2019-02" db="EMBL/GenBank/DDBJ databases">
        <title>Genomic Encyclopedia of Type Strains, Phase IV (KMG-IV): sequencing the most valuable type-strain genomes for metagenomic binning, comparative biology and taxonomic classification.</title>
        <authorList>
            <person name="Goeker M."/>
        </authorList>
    </citation>
    <scope>NUCLEOTIDE SEQUENCE [LARGE SCALE GENOMIC DNA]</scope>
    <source>
        <strain evidence="3 4">DSM 10617</strain>
    </source>
</reference>
<organism evidence="3 4">
    <name type="scientific">Sphaerotilus mobilis</name>
    <dbReference type="NCBI Taxonomy" id="47994"/>
    <lineage>
        <taxon>Bacteria</taxon>
        <taxon>Pseudomonadati</taxon>
        <taxon>Pseudomonadota</taxon>
        <taxon>Betaproteobacteria</taxon>
        <taxon>Burkholderiales</taxon>
        <taxon>Sphaerotilaceae</taxon>
        <taxon>Sphaerotilus</taxon>
    </lineage>
</organism>
<feature type="domain" description="PBP" evidence="2">
    <location>
        <begin position="37"/>
        <end position="269"/>
    </location>
</feature>
<name>A0A4Q7LSD2_9BURK</name>
<evidence type="ECO:0000313" key="4">
    <source>
        <dbReference type="Proteomes" id="UP000293433"/>
    </source>
</evidence>
<comment type="caution">
    <text evidence="3">The sequence shown here is derived from an EMBL/GenBank/DDBJ whole genome shotgun (WGS) entry which is preliminary data.</text>
</comment>
<dbReference type="InterPro" id="IPR024370">
    <property type="entry name" value="PBP_domain"/>
</dbReference>
<dbReference type="Pfam" id="PF12849">
    <property type="entry name" value="PBP_like_2"/>
    <property type="match status" value="1"/>
</dbReference>
<dbReference type="AlphaFoldDB" id="A0A4Q7LSD2"/>
<dbReference type="Gene3D" id="3.40.190.10">
    <property type="entry name" value="Periplasmic binding protein-like II"/>
    <property type="match status" value="2"/>
</dbReference>
<proteinExistence type="predicted"/>
<evidence type="ECO:0000313" key="3">
    <source>
        <dbReference type="EMBL" id="RZS56818.1"/>
    </source>
</evidence>
<dbReference type="PANTHER" id="PTHR37945">
    <property type="entry name" value="EXTRACELLULAR TUNGSTATE BINDING PROTEIN"/>
    <property type="match status" value="1"/>
</dbReference>
<evidence type="ECO:0000259" key="2">
    <source>
        <dbReference type="Pfam" id="PF12849"/>
    </source>
</evidence>
<dbReference type="RefSeq" id="WP_130481244.1">
    <property type="nucleotide sequence ID" value="NZ_SGWV01000008.1"/>
</dbReference>
<keyword evidence="4" id="KW-1185">Reference proteome</keyword>
<gene>
    <name evidence="3" type="ORF">EV685_1373</name>
</gene>
<dbReference type="SUPFAM" id="SSF53850">
    <property type="entry name" value="Periplasmic binding protein-like II"/>
    <property type="match status" value="1"/>
</dbReference>
<feature type="signal peptide" evidence="1">
    <location>
        <begin position="1"/>
        <end position="37"/>
    </location>
</feature>